<keyword evidence="10" id="KW-0472">Membrane</keyword>
<dbReference type="InterPro" id="IPR001128">
    <property type="entry name" value="Cyt_P450"/>
</dbReference>
<dbReference type="EMBL" id="JAHRHJ020003813">
    <property type="protein sequence ID" value="KAH9288260.1"/>
    <property type="molecule type" value="Genomic_DNA"/>
</dbReference>
<dbReference type="AlphaFoldDB" id="A0AA38BP38"/>
<comment type="caution">
    <text evidence="11">The sequence shown here is derived from an EMBL/GenBank/DDBJ whole genome shotgun (WGS) entry which is preliminary data.</text>
</comment>
<keyword evidence="4 8" id="KW-0479">Metal-binding</keyword>
<feature type="transmembrane region" description="Helical" evidence="10">
    <location>
        <begin position="16"/>
        <end position="35"/>
    </location>
</feature>
<evidence type="ECO:0000256" key="1">
    <source>
        <dbReference type="ARBA" id="ARBA00005122"/>
    </source>
</evidence>
<comment type="similarity">
    <text evidence="2 9">Belongs to the cytochrome P450 family.</text>
</comment>
<organism evidence="11 12">
    <name type="scientific">Taxus chinensis</name>
    <name type="common">Chinese yew</name>
    <name type="synonym">Taxus wallichiana var. chinensis</name>
    <dbReference type="NCBI Taxonomy" id="29808"/>
    <lineage>
        <taxon>Eukaryota</taxon>
        <taxon>Viridiplantae</taxon>
        <taxon>Streptophyta</taxon>
        <taxon>Embryophyta</taxon>
        <taxon>Tracheophyta</taxon>
        <taxon>Spermatophyta</taxon>
        <taxon>Pinopsida</taxon>
        <taxon>Pinidae</taxon>
        <taxon>Conifers II</taxon>
        <taxon>Cupressales</taxon>
        <taxon>Taxaceae</taxon>
        <taxon>Taxus</taxon>
    </lineage>
</organism>
<keyword evidence="5 9" id="KW-0560">Oxidoreductase</keyword>
<dbReference type="InterPro" id="IPR002401">
    <property type="entry name" value="Cyt_P450_E_grp-I"/>
</dbReference>
<evidence type="ECO:0000256" key="3">
    <source>
        <dbReference type="ARBA" id="ARBA00022617"/>
    </source>
</evidence>
<dbReference type="PANTHER" id="PTHR47944">
    <property type="entry name" value="CYTOCHROME P450 98A9"/>
    <property type="match status" value="1"/>
</dbReference>
<dbReference type="GO" id="GO:0005506">
    <property type="term" value="F:iron ion binding"/>
    <property type="evidence" value="ECO:0007669"/>
    <property type="project" value="InterPro"/>
</dbReference>
<dbReference type="OMA" id="IMWRILA"/>
<dbReference type="InterPro" id="IPR036396">
    <property type="entry name" value="Cyt_P450_sf"/>
</dbReference>
<name>A0AA38BP38_TAXCH</name>
<keyword evidence="3 8" id="KW-0349">Heme</keyword>
<dbReference type="PRINTS" id="PR00385">
    <property type="entry name" value="P450"/>
</dbReference>
<keyword evidence="6 8" id="KW-0408">Iron</keyword>
<gene>
    <name evidence="11" type="ORF">KI387_032377</name>
</gene>
<dbReference type="FunFam" id="1.10.630.10:FF:000011">
    <property type="entry name" value="Cytochrome P450 83B1"/>
    <property type="match status" value="1"/>
</dbReference>
<evidence type="ECO:0000256" key="10">
    <source>
        <dbReference type="SAM" id="Phobius"/>
    </source>
</evidence>
<evidence type="ECO:0000256" key="5">
    <source>
        <dbReference type="ARBA" id="ARBA00023002"/>
    </source>
</evidence>
<evidence type="ECO:0000256" key="2">
    <source>
        <dbReference type="ARBA" id="ARBA00010617"/>
    </source>
</evidence>
<keyword evidence="9" id="KW-0503">Monooxygenase</keyword>
<feature type="binding site" description="axial binding residue" evidence="8">
    <location>
        <position position="452"/>
    </location>
    <ligand>
        <name>heme</name>
        <dbReference type="ChEBI" id="CHEBI:30413"/>
    </ligand>
    <ligandPart>
        <name>Fe</name>
        <dbReference type="ChEBI" id="CHEBI:18248"/>
    </ligandPart>
</feature>
<dbReference type="GO" id="GO:0042617">
    <property type="term" value="P:paclitaxel biosynthetic process"/>
    <property type="evidence" value="ECO:0007669"/>
    <property type="project" value="UniProtKB-KW"/>
</dbReference>
<evidence type="ECO:0008006" key="13">
    <source>
        <dbReference type="Google" id="ProtNLM"/>
    </source>
</evidence>
<keyword evidence="12" id="KW-1185">Reference proteome</keyword>
<evidence type="ECO:0000256" key="9">
    <source>
        <dbReference type="RuleBase" id="RU000461"/>
    </source>
</evidence>
<evidence type="ECO:0000256" key="4">
    <source>
        <dbReference type="ARBA" id="ARBA00022723"/>
    </source>
</evidence>
<dbReference type="Pfam" id="PF00067">
    <property type="entry name" value="p450"/>
    <property type="match status" value="1"/>
</dbReference>
<proteinExistence type="inferred from homology"/>
<dbReference type="Proteomes" id="UP000824469">
    <property type="component" value="Unassembled WGS sequence"/>
</dbReference>
<evidence type="ECO:0000313" key="12">
    <source>
        <dbReference type="Proteomes" id="UP000824469"/>
    </source>
</evidence>
<dbReference type="GO" id="GO:0016705">
    <property type="term" value="F:oxidoreductase activity, acting on paired donors, with incorporation or reduction of molecular oxygen"/>
    <property type="evidence" value="ECO:0007669"/>
    <property type="project" value="InterPro"/>
</dbReference>
<dbReference type="PRINTS" id="PR00463">
    <property type="entry name" value="EP450I"/>
</dbReference>
<feature type="non-terminal residue" evidence="11">
    <location>
        <position position="1"/>
    </location>
</feature>
<dbReference type="InterPro" id="IPR017972">
    <property type="entry name" value="Cyt_P450_CS"/>
</dbReference>
<evidence type="ECO:0000256" key="7">
    <source>
        <dbReference type="ARBA" id="ARBA00023059"/>
    </source>
</evidence>
<dbReference type="SUPFAM" id="SSF48264">
    <property type="entry name" value="Cytochrome P450"/>
    <property type="match status" value="1"/>
</dbReference>
<dbReference type="GO" id="GO:0044550">
    <property type="term" value="P:secondary metabolite biosynthetic process"/>
    <property type="evidence" value="ECO:0007669"/>
    <property type="project" value="UniProtKB-ARBA"/>
</dbReference>
<evidence type="ECO:0000256" key="8">
    <source>
        <dbReference type="PIRSR" id="PIRSR602401-1"/>
    </source>
</evidence>
<dbReference type="Gene3D" id="1.10.630.10">
    <property type="entry name" value="Cytochrome P450"/>
    <property type="match status" value="1"/>
</dbReference>
<reference evidence="11 12" key="1">
    <citation type="journal article" date="2021" name="Nat. Plants">
        <title>The Taxus genome provides insights into paclitaxel biosynthesis.</title>
        <authorList>
            <person name="Xiong X."/>
            <person name="Gou J."/>
            <person name="Liao Q."/>
            <person name="Li Y."/>
            <person name="Zhou Q."/>
            <person name="Bi G."/>
            <person name="Li C."/>
            <person name="Du R."/>
            <person name="Wang X."/>
            <person name="Sun T."/>
            <person name="Guo L."/>
            <person name="Liang H."/>
            <person name="Lu P."/>
            <person name="Wu Y."/>
            <person name="Zhang Z."/>
            <person name="Ro D.K."/>
            <person name="Shang Y."/>
            <person name="Huang S."/>
            <person name="Yan J."/>
        </authorList>
    </citation>
    <scope>NUCLEOTIDE SEQUENCE [LARGE SCALE GENOMIC DNA]</scope>
    <source>
        <strain evidence="11">Ta-2019</strain>
    </source>
</reference>
<keyword evidence="7" id="KW-0876">Taxol biosynthesis</keyword>
<comment type="pathway">
    <text evidence="1">Alkaloid biosynthesis; taxol biosynthesis.</text>
</comment>
<evidence type="ECO:0000313" key="11">
    <source>
        <dbReference type="EMBL" id="KAH9288260.1"/>
    </source>
</evidence>
<dbReference type="GO" id="GO:0004497">
    <property type="term" value="F:monooxygenase activity"/>
    <property type="evidence" value="ECO:0007669"/>
    <property type="project" value="UniProtKB-KW"/>
</dbReference>
<protein>
    <recommendedName>
        <fullName evidence="13">Cytochrome P450</fullName>
    </recommendedName>
</protein>
<evidence type="ECO:0000256" key="6">
    <source>
        <dbReference type="ARBA" id="ARBA00023004"/>
    </source>
</evidence>
<accession>A0AA38BP38</accession>
<dbReference type="PROSITE" id="PS00086">
    <property type="entry name" value="CYTOCHROME_P450"/>
    <property type="match status" value="1"/>
</dbReference>
<dbReference type="CDD" id="cd20618">
    <property type="entry name" value="CYP71_clan"/>
    <property type="match status" value="1"/>
</dbReference>
<dbReference type="PANTHER" id="PTHR47944:SF4">
    <property type="entry name" value="OS09G0441700 PROTEIN"/>
    <property type="match status" value="1"/>
</dbReference>
<dbReference type="GO" id="GO:0020037">
    <property type="term" value="F:heme binding"/>
    <property type="evidence" value="ECO:0007669"/>
    <property type="project" value="InterPro"/>
</dbReference>
<sequence>MAFLEIIKAISGRGTYASTTAIAFTTILLFFSIFYKFRKTNSSRLPPGPFAWPIIGNIHLFGKFPYRSLRDLANKYGPVMYLRLGYYPTVVVSTGETAKEFLKTHDLAFASRPQTAAGKHLGYNYKDVVLAPYGPYWRHVRKICVTELLSAKRLESYRCIREEEVSAAMRDVWEKSREGALAVNVSTAIQSLTTAIMWRILAGTKYSADDDDVGDINGKELREMVEEAKATAMALNIGDYIPYIDWLDLQGIHKRMKKAHLFFDRVVQKIIDDHVSVKCRQMSNVMDIIDVLLDMAENDTVNIKAIIFDLFLAGMETTATSLDWTMSEMVRNPHIAKKLQEEIESVVGKRRLVTESDLARMEYLQCVVKESLRLYPVAPLMFPHESTEVCGVGGFVIPEKTRLIMNVWAIGRDPAVWDDPLTFKPERFMGKDVDIKGRDFNILPFGAGRRGCPGALMAVGVMELMLAQLMHCFEWTGEGDPSHVDMSEVFKSTLSRKEPLFAIPALR</sequence>
<keyword evidence="10" id="KW-0812">Transmembrane</keyword>
<comment type="cofactor">
    <cofactor evidence="8">
        <name>heme</name>
        <dbReference type="ChEBI" id="CHEBI:30413"/>
    </cofactor>
</comment>
<keyword evidence="10" id="KW-1133">Transmembrane helix</keyword>